<dbReference type="AlphaFoldDB" id="A0A448KEV2"/>
<dbReference type="RefSeq" id="WP_084500890.1">
    <property type="nucleotide sequence ID" value="NZ_CBCRWE010000004.1"/>
</dbReference>
<feature type="region of interest" description="Disordered" evidence="1">
    <location>
        <begin position="222"/>
        <end position="243"/>
    </location>
</feature>
<protein>
    <recommendedName>
        <fullName evidence="2">TIR domain-containing protein</fullName>
    </recommendedName>
</protein>
<gene>
    <name evidence="3" type="ORF">NCTC11923_02155</name>
</gene>
<dbReference type="Gene3D" id="3.40.50.10140">
    <property type="entry name" value="Toll/interleukin-1 receptor homology (TIR) domain"/>
    <property type="match status" value="1"/>
</dbReference>
<dbReference type="EMBL" id="LR134363">
    <property type="protein sequence ID" value="VEG75484.1"/>
    <property type="molecule type" value="Genomic_DNA"/>
</dbReference>
<organism evidence="3 4">
    <name type="scientific">Actinomyces slackii</name>
    <dbReference type="NCBI Taxonomy" id="52774"/>
    <lineage>
        <taxon>Bacteria</taxon>
        <taxon>Bacillati</taxon>
        <taxon>Actinomycetota</taxon>
        <taxon>Actinomycetes</taxon>
        <taxon>Actinomycetales</taxon>
        <taxon>Actinomycetaceae</taxon>
        <taxon>Actinomyces</taxon>
    </lineage>
</organism>
<dbReference type="InterPro" id="IPR000157">
    <property type="entry name" value="TIR_dom"/>
</dbReference>
<accession>A0A448KEV2</accession>
<evidence type="ECO:0000313" key="3">
    <source>
        <dbReference type="EMBL" id="VEG75484.1"/>
    </source>
</evidence>
<name>A0A448KEV2_9ACTO</name>
<dbReference type="STRING" id="1278298.GCA_000428685_02453"/>
<dbReference type="SUPFAM" id="SSF52200">
    <property type="entry name" value="Toll/Interleukin receptor TIR domain"/>
    <property type="match status" value="1"/>
</dbReference>
<dbReference type="GO" id="GO:0007165">
    <property type="term" value="P:signal transduction"/>
    <property type="evidence" value="ECO:0007669"/>
    <property type="project" value="InterPro"/>
</dbReference>
<feature type="domain" description="TIR" evidence="2">
    <location>
        <begin position="12"/>
        <end position="112"/>
    </location>
</feature>
<evidence type="ECO:0000256" key="1">
    <source>
        <dbReference type="SAM" id="MobiDB-lite"/>
    </source>
</evidence>
<dbReference type="Proteomes" id="UP000276899">
    <property type="component" value="Chromosome"/>
</dbReference>
<evidence type="ECO:0000313" key="4">
    <source>
        <dbReference type="Proteomes" id="UP000276899"/>
    </source>
</evidence>
<dbReference type="InterPro" id="IPR035897">
    <property type="entry name" value="Toll_tir_struct_dom_sf"/>
</dbReference>
<feature type="compositionally biased region" description="Basic residues" evidence="1">
    <location>
        <begin position="227"/>
        <end position="243"/>
    </location>
</feature>
<keyword evidence="4" id="KW-1185">Reference proteome</keyword>
<sequence length="243" mass="27326">MKKNHNHSTLQIFLSFAEDTGSERAIDIQEIFEGVGINIIVAKHDVVPGTQWDDGIESFLDSSDALICLGTPGFSQRAWCQQEVGWALARRLPIFWISYDVKELPCGLLAGTQAHTSQPSDSAEDDVQAIAEWCFRLEPLRDPLTQHLITSLASSSSFDESDSIVSLLAQASSLEKQNWERIISIAANNEQFGRAHRYVHHGWGWQSQPLLVDWLKEQIDGKPEHVRKPKRKSNTMKGPPRVK</sequence>
<reference evidence="3 4" key="1">
    <citation type="submission" date="2018-12" db="EMBL/GenBank/DDBJ databases">
        <authorList>
            <consortium name="Pathogen Informatics"/>
        </authorList>
    </citation>
    <scope>NUCLEOTIDE SEQUENCE [LARGE SCALE GENOMIC DNA]</scope>
    <source>
        <strain evidence="3 4">NCTC11923</strain>
    </source>
</reference>
<proteinExistence type="predicted"/>
<dbReference type="Pfam" id="PF13676">
    <property type="entry name" value="TIR_2"/>
    <property type="match status" value="1"/>
</dbReference>
<evidence type="ECO:0000259" key="2">
    <source>
        <dbReference type="Pfam" id="PF13676"/>
    </source>
</evidence>
<dbReference type="KEGG" id="asla:NCTC11923_02155"/>